<evidence type="ECO:0000313" key="2">
    <source>
        <dbReference type="Proteomes" id="UP000674179"/>
    </source>
</evidence>
<gene>
    <name evidence="1" type="ORF">CUR178_03653</name>
</gene>
<dbReference type="GeneID" id="94170893"/>
<dbReference type="Proteomes" id="UP000674179">
    <property type="component" value="Chromosome 27"/>
</dbReference>
<evidence type="ECO:0000313" key="1">
    <source>
        <dbReference type="EMBL" id="KAG5475938.1"/>
    </source>
</evidence>
<dbReference type="RefSeq" id="XP_067691949.1">
    <property type="nucleotide sequence ID" value="XM_067835383.1"/>
</dbReference>
<name>A0A836H6G2_LEIEN</name>
<accession>A0A836H6G2</accession>
<keyword evidence="2" id="KW-1185">Reference proteome</keyword>
<organism evidence="1 2">
    <name type="scientific">Leishmania enriettii</name>
    <dbReference type="NCBI Taxonomy" id="5663"/>
    <lineage>
        <taxon>Eukaryota</taxon>
        <taxon>Discoba</taxon>
        <taxon>Euglenozoa</taxon>
        <taxon>Kinetoplastea</taxon>
        <taxon>Metakinetoplastina</taxon>
        <taxon>Trypanosomatida</taxon>
        <taxon>Trypanosomatidae</taxon>
        <taxon>Leishmaniinae</taxon>
        <taxon>Leishmania</taxon>
    </lineage>
</organism>
<sequence length="114" mass="12161">MDARVPQRIHRGHITAMTTTDAARNGCVAARVKRVPYQVAIPKTRDGGTASEAAPMTHNAEQRAAGSSLYFCTFMSIGGSTHLVDDTSAFAAFWKGLLRHSGAASVDLRDSSLL</sequence>
<dbReference type="KEGG" id="lenr:94170893"/>
<reference evidence="1 2" key="1">
    <citation type="submission" date="2021-02" db="EMBL/GenBank/DDBJ databases">
        <title>Leishmania (Mundinia) enrietti genome sequencing and assembly.</title>
        <authorList>
            <person name="Almutairi H."/>
            <person name="Gatherer D."/>
        </authorList>
    </citation>
    <scope>NUCLEOTIDE SEQUENCE [LARGE SCALE GENOMIC DNA]</scope>
    <source>
        <strain evidence="1">CUR178</strain>
    </source>
</reference>
<comment type="caution">
    <text evidence="1">The sequence shown here is derived from an EMBL/GenBank/DDBJ whole genome shotgun (WGS) entry which is preliminary data.</text>
</comment>
<proteinExistence type="predicted"/>
<dbReference type="AlphaFoldDB" id="A0A836H6G2"/>
<protein>
    <submittedName>
        <fullName evidence="1">Uncharacterized protein</fullName>
    </submittedName>
</protein>
<dbReference type="EMBL" id="JAFHKP010000027">
    <property type="protein sequence ID" value="KAG5475938.1"/>
    <property type="molecule type" value="Genomic_DNA"/>
</dbReference>